<sequence length="90" mass="10042">MDTRLTPREREQLYSLIREKLEPGGAELDDTTMVGELPGVDSVKLLSLVGAVELGFRVNLGFEAIPQVRTVHDIEQLICDSRERYAARAS</sequence>
<accession>A0A1I5TAB6</accession>
<dbReference type="EMBL" id="FOWC01000007">
    <property type="protein sequence ID" value="SFP79771.1"/>
    <property type="molecule type" value="Genomic_DNA"/>
</dbReference>
<dbReference type="SUPFAM" id="SSF47336">
    <property type="entry name" value="ACP-like"/>
    <property type="match status" value="1"/>
</dbReference>
<name>A0A1I5TAB6_9PSEU</name>
<dbReference type="InterPro" id="IPR036736">
    <property type="entry name" value="ACP-like_sf"/>
</dbReference>
<dbReference type="STRING" id="112413.SAMN05421854_10727"/>
<dbReference type="Gene3D" id="1.10.1200.10">
    <property type="entry name" value="ACP-like"/>
    <property type="match status" value="1"/>
</dbReference>
<protein>
    <submittedName>
        <fullName evidence="1">Acyl carrier protein</fullName>
    </submittedName>
</protein>
<proteinExistence type="predicted"/>
<evidence type="ECO:0000313" key="2">
    <source>
        <dbReference type="Proteomes" id="UP000199137"/>
    </source>
</evidence>
<reference evidence="1 2" key="1">
    <citation type="submission" date="2016-10" db="EMBL/GenBank/DDBJ databases">
        <authorList>
            <person name="de Groot N.N."/>
        </authorList>
    </citation>
    <scope>NUCLEOTIDE SEQUENCE [LARGE SCALE GENOMIC DNA]</scope>
    <source>
        <strain evidence="1 2">DSM 44637</strain>
    </source>
</reference>
<evidence type="ECO:0000313" key="1">
    <source>
        <dbReference type="EMBL" id="SFP79771.1"/>
    </source>
</evidence>
<gene>
    <name evidence="1" type="ORF">SAMN05421854_10727</name>
</gene>
<organism evidence="1 2">
    <name type="scientific">Amycolatopsis rubida</name>
    <dbReference type="NCBI Taxonomy" id="112413"/>
    <lineage>
        <taxon>Bacteria</taxon>
        <taxon>Bacillati</taxon>
        <taxon>Actinomycetota</taxon>
        <taxon>Actinomycetes</taxon>
        <taxon>Pseudonocardiales</taxon>
        <taxon>Pseudonocardiaceae</taxon>
        <taxon>Amycolatopsis</taxon>
    </lineage>
</organism>
<dbReference type="OrthoDB" id="3629761at2"/>
<dbReference type="Proteomes" id="UP000199137">
    <property type="component" value="Unassembled WGS sequence"/>
</dbReference>
<dbReference type="AlphaFoldDB" id="A0A1I5TAB6"/>
<dbReference type="RefSeq" id="WP_093574816.1">
    <property type="nucleotide sequence ID" value="NZ_FOWC01000007.1"/>
</dbReference>